<reference evidence="3" key="3">
    <citation type="submission" date="2016-03" db="UniProtKB">
        <authorList>
            <consortium name="EnsemblProtists"/>
        </authorList>
    </citation>
    <scope>IDENTIFICATION</scope>
</reference>
<evidence type="ECO:0000313" key="3">
    <source>
        <dbReference type="EnsemblProtists" id="EKX40790"/>
    </source>
</evidence>
<name>L1IYB0_GUITC</name>
<evidence type="ECO:0000256" key="1">
    <source>
        <dbReference type="SAM" id="MobiDB-lite"/>
    </source>
</evidence>
<feature type="region of interest" description="Disordered" evidence="1">
    <location>
        <begin position="294"/>
        <end position="316"/>
    </location>
</feature>
<dbReference type="PaxDb" id="55529-EKX40790"/>
<dbReference type="HOGENOM" id="CLU_1063358_0_0_1"/>
<evidence type="ECO:0000313" key="2">
    <source>
        <dbReference type="EMBL" id="EKX40790.1"/>
    </source>
</evidence>
<dbReference type="KEGG" id="gtt:GUITHDRAFT_113057"/>
<dbReference type="Proteomes" id="UP000011087">
    <property type="component" value="Unassembled WGS sequence"/>
</dbReference>
<proteinExistence type="predicted"/>
<accession>L1IYB0</accession>
<evidence type="ECO:0000313" key="4">
    <source>
        <dbReference type="Proteomes" id="UP000011087"/>
    </source>
</evidence>
<reference evidence="4" key="2">
    <citation type="submission" date="2012-11" db="EMBL/GenBank/DDBJ databases">
        <authorList>
            <person name="Kuo A."/>
            <person name="Curtis B.A."/>
            <person name="Tanifuji G."/>
            <person name="Burki F."/>
            <person name="Gruber A."/>
            <person name="Irimia M."/>
            <person name="Maruyama S."/>
            <person name="Arias M.C."/>
            <person name="Ball S.G."/>
            <person name="Gile G.H."/>
            <person name="Hirakawa Y."/>
            <person name="Hopkins J.F."/>
            <person name="Rensing S.A."/>
            <person name="Schmutz J."/>
            <person name="Symeonidi A."/>
            <person name="Elias M."/>
            <person name="Eveleigh R.J."/>
            <person name="Herman E.K."/>
            <person name="Klute M.J."/>
            <person name="Nakayama T."/>
            <person name="Obornik M."/>
            <person name="Reyes-Prieto A."/>
            <person name="Armbrust E.V."/>
            <person name="Aves S.J."/>
            <person name="Beiko R.G."/>
            <person name="Coutinho P."/>
            <person name="Dacks J.B."/>
            <person name="Durnford D.G."/>
            <person name="Fast N.M."/>
            <person name="Green B.R."/>
            <person name="Grisdale C."/>
            <person name="Hempe F."/>
            <person name="Henrissat B."/>
            <person name="Hoppner M.P."/>
            <person name="Ishida K.-I."/>
            <person name="Kim E."/>
            <person name="Koreny L."/>
            <person name="Kroth P.G."/>
            <person name="Liu Y."/>
            <person name="Malik S.-B."/>
            <person name="Maier U.G."/>
            <person name="McRose D."/>
            <person name="Mock T."/>
            <person name="Neilson J.A."/>
            <person name="Onodera N.T."/>
            <person name="Poole A.M."/>
            <person name="Pritham E.J."/>
            <person name="Richards T.A."/>
            <person name="Rocap G."/>
            <person name="Roy S.W."/>
            <person name="Sarai C."/>
            <person name="Schaack S."/>
            <person name="Shirato S."/>
            <person name="Slamovits C.H."/>
            <person name="Spencer D.F."/>
            <person name="Suzuki S."/>
            <person name="Worden A.Z."/>
            <person name="Zauner S."/>
            <person name="Barry K."/>
            <person name="Bell C."/>
            <person name="Bharti A.K."/>
            <person name="Crow J.A."/>
            <person name="Grimwood J."/>
            <person name="Kramer R."/>
            <person name="Lindquist E."/>
            <person name="Lucas S."/>
            <person name="Salamov A."/>
            <person name="McFadden G.I."/>
            <person name="Lane C.E."/>
            <person name="Keeling P.J."/>
            <person name="Gray M.W."/>
            <person name="Grigoriev I.V."/>
            <person name="Archibald J.M."/>
        </authorList>
    </citation>
    <scope>NUCLEOTIDE SEQUENCE</scope>
    <source>
        <strain evidence="4">CCMP2712</strain>
    </source>
</reference>
<gene>
    <name evidence="2" type="ORF">GUITHDRAFT_113057</name>
</gene>
<dbReference type="GeneID" id="17297473"/>
<dbReference type="RefSeq" id="XP_005827770.1">
    <property type="nucleotide sequence ID" value="XM_005827713.1"/>
</dbReference>
<dbReference type="EnsemblProtists" id="EKX40790">
    <property type="protein sequence ID" value="EKX40790"/>
    <property type="gene ID" value="GUITHDRAFT_113057"/>
</dbReference>
<reference evidence="2 4" key="1">
    <citation type="journal article" date="2012" name="Nature">
        <title>Algal genomes reveal evolutionary mosaicism and the fate of nucleomorphs.</title>
        <authorList>
            <consortium name="DOE Joint Genome Institute"/>
            <person name="Curtis B.A."/>
            <person name="Tanifuji G."/>
            <person name="Burki F."/>
            <person name="Gruber A."/>
            <person name="Irimia M."/>
            <person name="Maruyama S."/>
            <person name="Arias M.C."/>
            <person name="Ball S.G."/>
            <person name="Gile G.H."/>
            <person name="Hirakawa Y."/>
            <person name="Hopkins J.F."/>
            <person name="Kuo A."/>
            <person name="Rensing S.A."/>
            <person name="Schmutz J."/>
            <person name="Symeonidi A."/>
            <person name="Elias M."/>
            <person name="Eveleigh R.J."/>
            <person name="Herman E.K."/>
            <person name="Klute M.J."/>
            <person name="Nakayama T."/>
            <person name="Obornik M."/>
            <person name="Reyes-Prieto A."/>
            <person name="Armbrust E.V."/>
            <person name="Aves S.J."/>
            <person name="Beiko R.G."/>
            <person name="Coutinho P."/>
            <person name="Dacks J.B."/>
            <person name="Durnford D.G."/>
            <person name="Fast N.M."/>
            <person name="Green B.R."/>
            <person name="Grisdale C.J."/>
            <person name="Hempel F."/>
            <person name="Henrissat B."/>
            <person name="Hoppner M.P."/>
            <person name="Ishida K."/>
            <person name="Kim E."/>
            <person name="Koreny L."/>
            <person name="Kroth P.G."/>
            <person name="Liu Y."/>
            <person name="Malik S.B."/>
            <person name="Maier U.G."/>
            <person name="McRose D."/>
            <person name="Mock T."/>
            <person name="Neilson J.A."/>
            <person name="Onodera N.T."/>
            <person name="Poole A.M."/>
            <person name="Pritham E.J."/>
            <person name="Richards T.A."/>
            <person name="Rocap G."/>
            <person name="Roy S.W."/>
            <person name="Sarai C."/>
            <person name="Schaack S."/>
            <person name="Shirato S."/>
            <person name="Slamovits C.H."/>
            <person name="Spencer D.F."/>
            <person name="Suzuki S."/>
            <person name="Worden A.Z."/>
            <person name="Zauner S."/>
            <person name="Barry K."/>
            <person name="Bell C."/>
            <person name="Bharti A.K."/>
            <person name="Crow J.A."/>
            <person name="Grimwood J."/>
            <person name="Kramer R."/>
            <person name="Lindquist E."/>
            <person name="Lucas S."/>
            <person name="Salamov A."/>
            <person name="McFadden G.I."/>
            <person name="Lane C.E."/>
            <person name="Keeling P.J."/>
            <person name="Gray M.W."/>
            <person name="Grigoriev I.V."/>
            <person name="Archibald J.M."/>
        </authorList>
    </citation>
    <scope>NUCLEOTIDE SEQUENCE</scope>
    <source>
        <strain evidence="2 4">CCMP2712</strain>
    </source>
</reference>
<organism evidence="2">
    <name type="scientific">Guillardia theta (strain CCMP2712)</name>
    <name type="common">Cryptophyte</name>
    <dbReference type="NCBI Taxonomy" id="905079"/>
    <lineage>
        <taxon>Eukaryota</taxon>
        <taxon>Cryptophyceae</taxon>
        <taxon>Pyrenomonadales</taxon>
        <taxon>Geminigeraceae</taxon>
        <taxon>Guillardia</taxon>
    </lineage>
</organism>
<dbReference type="EMBL" id="JH993028">
    <property type="protein sequence ID" value="EKX40790.1"/>
    <property type="molecule type" value="Genomic_DNA"/>
</dbReference>
<protein>
    <submittedName>
        <fullName evidence="2 3">Uncharacterized protein</fullName>
    </submittedName>
</protein>
<sequence>MQLLRRFVWSAGRSLHTSPSGLHPRVHSFTRATHTSSRYHSFTRATHTSSRYHSFTTATHTSSRYHSFTTATHTSSRYRFFTTAADASSRNRASTYLKHACELLEIKDPNGSAYVVALALNDKDAEKQLQLQKADIYHQIIVNYYKRRVSYISQRYLVEDLFRKAMDIIANSKDGGEEINSVQKGLPRKDLELMIQRQLSMRAMNRHLQTNNSLRLAVWKRIGLPEDLLMPGLSEEKMLYGYLSEHIHGPTGLFVFLSSRTAKEEIRFFSEVAHVFKKEVDFFDDASAEEGELMETKSILEKHRRKSEDDSAEPKP</sequence>
<dbReference type="AlphaFoldDB" id="L1IYB0"/>
<keyword evidence="4" id="KW-1185">Reference proteome</keyword>